<keyword evidence="3" id="KW-0378">Hydrolase</keyword>
<feature type="domain" description="Endonuclease/exonuclease/phosphatase" evidence="2">
    <location>
        <begin position="47"/>
        <end position="397"/>
    </location>
</feature>
<protein>
    <submittedName>
        <fullName evidence="3">Endonuclease/exonuclease/phosphatase family protein</fullName>
    </submittedName>
</protein>
<keyword evidence="3" id="KW-0255">Endonuclease</keyword>
<name>A0A2Z4FN21_9DELT</name>
<dbReference type="OrthoDB" id="292013at2"/>
<dbReference type="Gene3D" id="3.60.10.10">
    <property type="entry name" value="Endonuclease/exonuclease/phosphatase"/>
    <property type="match status" value="1"/>
</dbReference>
<dbReference type="EMBL" id="CP030032">
    <property type="protein sequence ID" value="AWV90377.1"/>
    <property type="molecule type" value="Genomic_DNA"/>
</dbReference>
<dbReference type="InterPro" id="IPR051916">
    <property type="entry name" value="GPI-anchor_lipid_remodeler"/>
</dbReference>
<sequence>MMLGGCSSPETVDDHTGADAATGDVQQADGEGADTTPVEVQQIRVATYNTSLFRSTDGGLLQGLTGGEDAQARKVAELIQRVRPDIVLLNEFDWDADGESAKIFMRDYLSVDQNGAGAIEYAHHYIPTTNTGIPSGVDLNNKDGVVMTPGSRGYGDDAFGFGQFPGQYGMVVLSRFPIKADQVRTFQNFLWRDMPDNLQPTDWYSAEAVDVMRLSSKNHADVAIDVGGTPLHLLISHPTPPSFDGPEDRNGRRNHDEIRVWVDYISGAEQSAYLTDDSGVSGGLGDEAFVLLGDLNSDPNDGNSRREALLGLLSHPRVQDPKPTSDGAVEANERDGRVNTAHTGDPALDTADFNDNSVGNLRVDYALASADLTVVDKGVFWPASDAEHADLIKISDHHLVWVDVEIEKP</sequence>
<evidence type="ECO:0000259" key="2">
    <source>
        <dbReference type="Pfam" id="PF03372"/>
    </source>
</evidence>
<feature type="region of interest" description="Disordered" evidence="1">
    <location>
        <begin position="1"/>
        <end position="38"/>
    </location>
</feature>
<accession>A0A2Z4FN21</accession>
<reference evidence="3 4" key="1">
    <citation type="submission" date="2018-06" db="EMBL/GenBank/DDBJ databases">
        <title>Lujinxingia sediminis gen. nov. sp. nov., a new facultative anaerobic member of the class Deltaproteobacteria, and proposal of Lujinxingaceae fam. nov.</title>
        <authorList>
            <person name="Guo L.-Y."/>
            <person name="Li C.-M."/>
            <person name="Wang S."/>
            <person name="Du Z.-J."/>
        </authorList>
    </citation>
    <scope>NUCLEOTIDE SEQUENCE [LARGE SCALE GENOMIC DNA]</scope>
    <source>
        <strain evidence="3 4">FA350</strain>
    </source>
</reference>
<dbReference type="GO" id="GO:0016020">
    <property type="term" value="C:membrane"/>
    <property type="evidence" value="ECO:0007669"/>
    <property type="project" value="GOC"/>
</dbReference>
<keyword evidence="4" id="KW-1185">Reference proteome</keyword>
<keyword evidence="3" id="KW-0269">Exonuclease</keyword>
<dbReference type="PANTHER" id="PTHR14859">
    <property type="entry name" value="CALCOFLUOR WHITE HYPERSENSITIVE PROTEIN PRECURSOR"/>
    <property type="match status" value="1"/>
</dbReference>
<dbReference type="KEGG" id="bsed:DN745_13980"/>
<evidence type="ECO:0000313" key="4">
    <source>
        <dbReference type="Proteomes" id="UP000249799"/>
    </source>
</evidence>
<proteinExistence type="predicted"/>
<organism evidence="3 4">
    <name type="scientific">Bradymonas sediminis</name>
    <dbReference type="NCBI Taxonomy" id="1548548"/>
    <lineage>
        <taxon>Bacteria</taxon>
        <taxon>Deltaproteobacteria</taxon>
        <taxon>Bradymonadales</taxon>
        <taxon>Bradymonadaceae</taxon>
        <taxon>Bradymonas</taxon>
    </lineage>
</organism>
<keyword evidence="3" id="KW-0540">Nuclease</keyword>
<dbReference type="GO" id="GO:0006506">
    <property type="term" value="P:GPI anchor biosynthetic process"/>
    <property type="evidence" value="ECO:0007669"/>
    <property type="project" value="TreeGrafter"/>
</dbReference>
<dbReference type="GO" id="GO:0004527">
    <property type="term" value="F:exonuclease activity"/>
    <property type="evidence" value="ECO:0007669"/>
    <property type="project" value="UniProtKB-KW"/>
</dbReference>
<evidence type="ECO:0000313" key="3">
    <source>
        <dbReference type="EMBL" id="AWV90377.1"/>
    </source>
</evidence>
<dbReference type="Pfam" id="PF03372">
    <property type="entry name" value="Exo_endo_phos"/>
    <property type="match status" value="1"/>
</dbReference>
<dbReference type="InterPro" id="IPR005135">
    <property type="entry name" value="Endo/exonuclease/phosphatase"/>
</dbReference>
<dbReference type="AlphaFoldDB" id="A0A2Z4FN21"/>
<evidence type="ECO:0000256" key="1">
    <source>
        <dbReference type="SAM" id="MobiDB-lite"/>
    </source>
</evidence>
<dbReference type="PANTHER" id="PTHR14859:SF0">
    <property type="entry name" value="ENDONUCLEASE_EXONUCLEASE_PHOSPHATASE FAMILY PROTEIN, EXPRESSED"/>
    <property type="match status" value="1"/>
</dbReference>
<dbReference type="GO" id="GO:0004519">
    <property type="term" value="F:endonuclease activity"/>
    <property type="evidence" value="ECO:0007669"/>
    <property type="project" value="UniProtKB-KW"/>
</dbReference>
<dbReference type="InterPro" id="IPR036691">
    <property type="entry name" value="Endo/exonu/phosph_ase_sf"/>
</dbReference>
<gene>
    <name evidence="3" type="ORF">DN745_13980</name>
</gene>
<dbReference type="Proteomes" id="UP000249799">
    <property type="component" value="Chromosome"/>
</dbReference>
<dbReference type="SUPFAM" id="SSF56219">
    <property type="entry name" value="DNase I-like"/>
    <property type="match status" value="1"/>
</dbReference>